<organism evidence="5 6">
    <name type="scientific">Paramuricea clavata</name>
    <name type="common">Red gorgonian</name>
    <name type="synonym">Violescent sea-whip</name>
    <dbReference type="NCBI Taxonomy" id="317549"/>
    <lineage>
        <taxon>Eukaryota</taxon>
        <taxon>Metazoa</taxon>
        <taxon>Cnidaria</taxon>
        <taxon>Anthozoa</taxon>
        <taxon>Octocorallia</taxon>
        <taxon>Malacalcyonacea</taxon>
        <taxon>Plexauridae</taxon>
        <taxon>Paramuricea</taxon>
    </lineage>
</organism>
<dbReference type="Proteomes" id="UP001152795">
    <property type="component" value="Unassembled WGS sequence"/>
</dbReference>
<dbReference type="PANTHER" id="PTHR23170">
    <property type="entry name" value="NY-REN-58 ANTIGEN"/>
    <property type="match status" value="1"/>
</dbReference>
<keyword evidence="6" id="KW-1185">Reference proteome</keyword>
<dbReference type="InterPro" id="IPR052116">
    <property type="entry name" value="Centro_Cilium_Assembly"/>
</dbReference>
<dbReference type="AlphaFoldDB" id="A0A7D9E690"/>
<evidence type="ECO:0000256" key="3">
    <source>
        <dbReference type="ARBA" id="ARBA00023054"/>
    </source>
</evidence>
<dbReference type="OrthoDB" id="8436363at2759"/>
<evidence type="ECO:0000256" key="2">
    <source>
        <dbReference type="ARBA" id="ARBA00022490"/>
    </source>
</evidence>
<protein>
    <submittedName>
        <fullName evidence="5">Uncharacterized protein</fullName>
    </submittedName>
</protein>
<name>A0A7D9E690_PARCT</name>
<dbReference type="EMBL" id="CACRXK020004408">
    <property type="protein sequence ID" value="CAB4002647.1"/>
    <property type="molecule type" value="Genomic_DNA"/>
</dbReference>
<keyword evidence="2" id="KW-0963">Cytoplasm</keyword>
<keyword evidence="3" id="KW-0175">Coiled coil</keyword>
<comment type="subcellular location">
    <subcellularLocation>
        <location evidence="1">Cytoplasm</location>
        <location evidence="1">Cytoskeleton</location>
        <location evidence="1">Microtubule organizing center</location>
        <location evidence="1">Centrosome</location>
    </subcellularLocation>
</comment>
<gene>
    <name evidence="5" type="ORF">PACLA_8A033616</name>
</gene>
<comment type="caution">
    <text evidence="5">The sequence shown here is derived from an EMBL/GenBank/DDBJ whole genome shotgun (WGS) entry which is preliminary data.</text>
</comment>
<reference evidence="5" key="1">
    <citation type="submission" date="2020-04" db="EMBL/GenBank/DDBJ databases">
        <authorList>
            <person name="Alioto T."/>
            <person name="Alioto T."/>
            <person name="Gomez Garrido J."/>
        </authorList>
    </citation>
    <scope>NUCLEOTIDE SEQUENCE</scope>
    <source>
        <strain evidence="5">A484AB</strain>
    </source>
</reference>
<dbReference type="GO" id="GO:0005813">
    <property type="term" value="C:centrosome"/>
    <property type="evidence" value="ECO:0007669"/>
    <property type="project" value="UniProtKB-SubCell"/>
</dbReference>
<evidence type="ECO:0000256" key="4">
    <source>
        <dbReference type="ARBA" id="ARBA00023212"/>
    </source>
</evidence>
<accession>A0A7D9E690</accession>
<evidence type="ECO:0000313" key="6">
    <source>
        <dbReference type="Proteomes" id="UP001152795"/>
    </source>
</evidence>
<evidence type="ECO:0000256" key="1">
    <source>
        <dbReference type="ARBA" id="ARBA00004300"/>
    </source>
</evidence>
<evidence type="ECO:0000313" key="5">
    <source>
        <dbReference type="EMBL" id="CAB4002647.1"/>
    </source>
</evidence>
<dbReference type="PANTHER" id="PTHR23170:SF3">
    <property type="entry name" value="LEUCINE-RICH REPEAT-CONTAINING PROTEIN 45"/>
    <property type="match status" value="1"/>
</dbReference>
<sequence length="507" mass="58023">MVDDSNFTPITAINSFPANAPVTPPHYQLDAGTFPINQIEAGSIGPGGTSSPVPEHSAREHTPIQETTADPVDGNNVPQDILKAISVAVKLNGERESARNKENARTEKIMRTIEKIEFENTMQVSMLQDRLEEQSKVNEELSKSSHSKIKQLKESLDKKKTSFHEISNDLQSSKNEVLMRDQKISTLDDLVNELKNELSAEKTKCKQLESEVQLLKENKSKLELIVSEVKKKESELEKVVNKLENDIDKINVEQKIKLKAMEAKHEESIAYSQGEHASEVKHLQSSFKDKESTMKSKIESLEKEKTNAEEKISQLKSEVISNKLKAEEDVFNIKTQHKHEQLQSSKQYDERISALQTSRDEQHVQLSKYLNQIAELQKELNLKGKELSELKEERDAATKELHRKESDYRTEVSRLKMDLESEKKTQDNLRDKISSLESNTKENGRKHKDLIADKDREIECLEEKLQARETDLKRQREDEIRRADLLESAIFTYVNSTRSSRPPSPSK</sequence>
<keyword evidence="4" id="KW-0206">Cytoskeleton</keyword>
<proteinExistence type="predicted"/>